<keyword evidence="3" id="KW-1185">Reference proteome</keyword>
<dbReference type="Proteomes" id="UP000287188">
    <property type="component" value="Unassembled WGS sequence"/>
</dbReference>
<evidence type="ECO:0000259" key="1">
    <source>
        <dbReference type="Pfam" id="PF00391"/>
    </source>
</evidence>
<dbReference type="RefSeq" id="WP_246035714.1">
    <property type="nucleotide sequence ID" value="NZ_BIFS01000002.1"/>
</dbReference>
<dbReference type="GO" id="GO:0016772">
    <property type="term" value="F:transferase activity, transferring phosphorus-containing groups"/>
    <property type="evidence" value="ECO:0007669"/>
    <property type="project" value="InterPro"/>
</dbReference>
<dbReference type="Gene3D" id="3.50.30.10">
    <property type="entry name" value="Phosphohistidine domain"/>
    <property type="match status" value="1"/>
</dbReference>
<evidence type="ECO:0000313" key="3">
    <source>
        <dbReference type="Proteomes" id="UP000287188"/>
    </source>
</evidence>
<reference evidence="3" key="1">
    <citation type="submission" date="2018-12" db="EMBL/GenBank/DDBJ databases">
        <title>Tengunoibacter tsumagoiensis gen. nov., sp. nov., Dictyobacter kobayashii sp. nov., D. alpinus sp. nov., and D. joshuensis sp. nov. and description of Dictyobacteraceae fam. nov. within the order Ktedonobacterales isolated from Tengu-no-mugimeshi.</title>
        <authorList>
            <person name="Wang C.M."/>
            <person name="Zheng Y."/>
            <person name="Sakai Y."/>
            <person name="Toyoda A."/>
            <person name="Minakuchi Y."/>
            <person name="Abe K."/>
            <person name="Yokota A."/>
            <person name="Yabe S."/>
        </authorList>
    </citation>
    <scope>NUCLEOTIDE SEQUENCE [LARGE SCALE GENOMIC DNA]</scope>
    <source>
        <strain evidence="3">Uno11</strain>
    </source>
</reference>
<name>A0A402AYP7_9CHLR</name>
<evidence type="ECO:0000313" key="2">
    <source>
        <dbReference type="EMBL" id="GCE24240.1"/>
    </source>
</evidence>
<dbReference type="InterPro" id="IPR051549">
    <property type="entry name" value="PEP_Utilizing_Enz"/>
</dbReference>
<dbReference type="PANTHER" id="PTHR43615">
    <property type="entry name" value="PHOSPHOENOLPYRUVATE SYNTHASE-RELATED"/>
    <property type="match status" value="1"/>
</dbReference>
<gene>
    <name evidence="2" type="ORF">KDK_80400</name>
</gene>
<accession>A0A402AYP7</accession>
<dbReference type="InterPro" id="IPR036637">
    <property type="entry name" value="Phosphohistidine_dom_sf"/>
</dbReference>
<dbReference type="Pfam" id="PF00391">
    <property type="entry name" value="PEP-utilizers"/>
    <property type="match status" value="1"/>
</dbReference>
<dbReference type="SUPFAM" id="SSF52009">
    <property type="entry name" value="Phosphohistidine domain"/>
    <property type="match status" value="1"/>
</dbReference>
<dbReference type="EMBL" id="BIFS01000002">
    <property type="protein sequence ID" value="GCE24240.1"/>
    <property type="molecule type" value="Genomic_DNA"/>
</dbReference>
<sequence length="62" mass="6414">MEMGGSISHGAVVAREYGIPAVVGVAGAIEHIQDGQLLRVDGSTGTIVLLEDEAKPEQLQSL</sequence>
<dbReference type="PANTHER" id="PTHR43615:SF1">
    <property type="entry name" value="PPDK_N DOMAIN-CONTAINING PROTEIN"/>
    <property type="match status" value="1"/>
</dbReference>
<comment type="caution">
    <text evidence="2">The sequence shown here is derived from an EMBL/GenBank/DDBJ whole genome shotgun (WGS) entry which is preliminary data.</text>
</comment>
<dbReference type="AlphaFoldDB" id="A0A402AYP7"/>
<proteinExistence type="predicted"/>
<protein>
    <recommendedName>
        <fullName evidence="1">PEP-utilising enzyme mobile domain-containing protein</fullName>
    </recommendedName>
</protein>
<dbReference type="InterPro" id="IPR008279">
    <property type="entry name" value="PEP-util_enz_mobile_dom"/>
</dbReference>
<feature type="domain" description="PEP-utilising enzyme mobile" evidence="1">
    <location>
        <begin position="2"/>
        <end position="45"/>
    </location>
</feature>
<organism evidence="2 3">
    <name type="scientific">Dictyobacter kobayashii</name>
    <dbReference type="NCBI Taxonomy" id="2014872"/>
    <lineage>
        <taxon>Bacteria</taxon>
        <taxon>Bacillati</taxon>
        <taxon>Chloroflexota</taxon>
        <taxon>Ktedonobacteria</taxon>
        <taxon>Ktedonobacterales</taxon>
        <taxon>Dictyobacteraceae</taxon>
        <taxon>Dictyobacter</taxon>
    </lineage>
</organism>